<dbReference type="EMBL" id="QXCT01000001">
    <property type="protein sequence ID" value="MDW9251448.1"/>
    <property type="molecule type" value="Genomic_DNA"/>
</dbReference>
<dbReference type="Proteomes" id="UP001272137">
    <property type="component" value="Unassembled WGS sequence"/>
</dbReference>
<sequence length="393" mass="44475">MIGVAQRLERRSRTMPSGSAAFARCTAETIAEEALPHVALGPLLRECLSKGPLPIQRRIDEGFGQPALTLYRTRRFTVDLLFWQEASTGIHQHEFAGAFSVLCGSSLHTRFTFEHRSDLDRSMRLGVLALQSTELLREGDVREIVPGRRLIHSLFHLDTPSVTLAIRSLPSARRSPEYEYLPPGLAFDPRARSEAQLMHKRLLALCQRFERAQLERNLRELIVTTDLYGAFLLLGQARGALIDDERAYRRVVSSARSVHGGDTVNALVPAIEEQWRRQAILSLRRTVVDFEQRLFLALVLNLPERAAILSLLDALDSNQSAIERILRVVRDLSAYDWMGLRYDATVERMLRDVLEGRPPSAILGQLRRLDNPAPVECSWMSMRASPVLRPLFL</sequence>
<dbReference type="Gene3D" id="2.60.120.10">
    <property type="entry name" value="Jelly Rolls"/>
    <property type="match status" value="1"/>
</dbReference>
<dbReference type="InterPro" id="IPR014710">
    <property type="entry name" value="RmlC-like_jellyroll"/>
</dbReference>
<proteinExistence type="predicted"/>
<accession>A0AAW9CQV0</accession>
<name>A0AAW9CQV0_BURTH</name>
<organism evidence="1 2">
    <name type="scientific">Burkholderia thailandensis</name>
    <dbReference type="NCBI Taxonomy" id="57975"/>
    <lineage>
        <taxon>Bacteria</taxon>
        <taxon>Pseudomonadati</taxon>
        <taxon>Pseudomonadota</taxon>
        <taxon>Betaproteobacteria</taxon>
        <taxon>Burkholderiales</taxon>
        <taxon>Burkholderiaceae</taxon>
        <taxon>Burkholderia</taxon>
        <taxon>pseudomallei group</taxon>
    </lineage>
</organism>
<reference evidence="1" key="1">
    <citation type="submission" date="2018-08" db="EMBL/GenBank/DDBJ databases">
        <title>Identification of Burkholderia cepacia strains that express a Burkholderia pseudomallei-like capsular polysaccharide.</title>
        <authorList>
            <person name="Burtnick M.N."/>
            <person name="Vongsouvath M."/>
            <person name="Newton P."/>
            <person name="Wuthiekanun V."/>
            <person name="Limmathurotsakul D."/>
            <person name="Brett P.J."/>
            <person name="Chantratita N."/>
            <person name="Dance D.A."/>
        </authorList>
    </citation>
    <scope>NUCLEOTIDE SEQUENCE</scope>
    <source>
        <strain evidence="1">SBXCC001</strain>
    </source>
</reference>
<dbReference type="SUPFAM" id="SSF51182">
    <property type="entry name" value="RmlC-like cupins"/>
    <property type="match status" value="1"/>
</dbReference>
<evidence type="ECO:0000313" key="2">
    <source>
        <dbReference type="Proteomes" id="UP001272137"/>
    </source>
</evidence>
<dbReference type="AlphaFoldDB" id="A0AAW9CQV0"/>
<dbReference type="InterPro" id="IPR011051">
    <property type="entry name" value="RmlC_Cupin_sf"/>
</dbReference>
<gene>
    <name evidence="1" type="ORF">C7S16_4690</name>
</gene>
<evidence type="ECO:0000313" key="1">
    <source>
        <dbReference type="EMBL" id="MDW9251448.1"/>
    </source>
</evidence>
<comment type="caution">
    <text evidence="1">The sequence shown here is derived from an EMBL/GenBank/DDBJ whole genome shotgun (WGS) entry which is preliminary data.</text>
</comment>
<protein>
    <submittedName>
        <fullName evidence="1">Uncharacterized protein</fullName>
    </submittedName>
</protein>